<dbReference type="Proteomes" id="UP000677054">
    <property type="component" value="Unassembled WGS sequence"/>
</dbReference>
<protein>
    <submittedName>
        <fullName evidence="2">Uncharacterized protein</fullName>
    </submittedName>
</protein>
<feature type="region of interest" description="Disordered" evidence="1">
    <location>
        <begin position="1"/>
        <end position="98"/>
    </location>
</feature>
<evidence type="ECO:0000313" key="3">
    <source>
        <dbReference type="Proteomes" id="UP000677054"/>
    </source>
</evidence>
<evidence type="ECO:0000256" key="1">
    <source>
        <dbReference type="SAM" id="MobiDB-lite"/>
    </source>
</evidence>
<dbReference type="AlphaFoldDB" id="A0A7R9A8Y7"/>
<dbReference type="EMBL" id="CAJPEV010002377">
    <property type="protein sequence ID" value="CAG0896699.1"/>
    <property type="molecule type" value="Genomic_DNA"/>
</dbReference>
<organism evidence="2">
    <name type="scientific">Darwinula stevensoni</name>
    <dbReference type="NCBI Taxonomy" id="69355"/>
    <lineage>
        <taxon>Eukaryota</taxon>
        <taxon>Metazoa</taxon>
        <taxon>Ecdysozoa</taxon>
        <taxon>Arthropoda</taxon>
        <taxon>Crustacea</taxon>
        <taxon>Oligostraca</taxon>
        <taxon>Ostracoda</taxon>
        <taxon>Podocopa</taxon>
        <taxon>Podocopida</taxon>
        <taxon>Darwinulocopina</taxon>
        <taxon>Darwinuloidea</taxon>
        <taxon>Darwinulidae</taxon>
        <taxon>Darwinula</taxon>
    </lineage>
</organism>
<feature type="compositionally biased region" description="Gly residues" evidence="1">
    <location>
        <begin position="7"/>
        <end position="96"/>
    </location>
</feature>
<name>A0A7R9A8Y7_9CRUS</name>
<accession>A0A7R9A8Y7</accession>
<gene>
    <name evidence="2" type="ORF">DSTB1V02_LOCUS9378</name>
</gene>
<proteinExistence type="predicted"/>
<evidence type="ECO:0000313" key="2">
    <source>
        <dbReference type="EMBL" id="CAD7249589.1"/>
    </source>
</evidence>
<dbReference type="EMBL" id="LR901894">
    <property type="protein sequence ID" value="CAD7249589.1"/>
    <property type="molecule type" value="Genomic_DNA"/>
</dbReference>
<sequence>MRREENGTGGGAAPGGAGEDGGGGGGDGGGGDGGGGDGGGGDGGGGDGGGGDGGGGDGGVGDGGGGGGGGGGGDGGGGDGGGGGGGGDGGGGGGNPGNAEDFIYEEAALLARVACWTGEIQANIDEENGRVFREWRHNQSQFDTERFLPIATISFVTVITDTRPYPIRAFLFDLHDKQGLEEVPLKQWINEIDSSPYSKIERIAVHSNYGTPWLRFPWDDILIPKVSIFYKERDFPLPHHLNLNGPNGFTFESIERGNLAERFQDAMNALREEVRTRRLERARALYTSFLWSGEYENNIDQQDRDILNKYEALGMTGRSEYWPPTVAMARVFRRDGVATTNGFICGSFGISGVHTEMQMINWARQDLRHLQGVAPIHMLFIVPDVFDASSLHRRTDLSVEPL</sequence>
<reference evidence="2" key="1">
    <citation type="submission" date="2020-11" db="EMBL/GenBank/DDBJ databases">
        <authorList>
            <person name="Tran Van P."/>
        </authorList>
    </citation>
    <scope>NUCLEOTIDE SEQUENCE</scope>
</reference>
<keyword evidence="3" id="KW-1185">Reference proteome</keyword>